<feature type="repeat" description="PPR" evidence="3">
    <location>
        <begin position="131"/>
        <end position="165"/>
    </location>
</feature>
<dbReference type="FunFam" id="1.25.40.10:FF:000285">
    <property type="entry name" value="Pentatricopeptide repeat-containing protein, chloroplastic"/>
    <property type="match status" value="1"/>
</dbReference>
<dbReference type="NCBIfam" id="TIGR00756">
    <property type="entry name" value="PPR"/>
    <property type="match status" value="2"/>
</dbReference>
<reference evidence="5" key="1">
    <citation type="submission" date="2023-07" db="EMBL/GenBank/DDBJ databases">
        <title>A chromosome-level genome assembly of Lolium multiflorum.</title>
        <authorList>
            <person name="Chen Y."/>
            <person name="Copetti D."/>
            <person name="Kolliker R."/>
            <person name="Studer B."/>
        </authorList>
    </citation>
    <scope>NUCLEOTIDE SEQUENCE</scope>
    <source>
        <strain evidence="5">02402/16</strain>
        <tissue evidence="5">Leaf</tissue>
    </source>
</reference>
<evidence type="ECO:0000313" key="6">
    <source>
        <dbReference type="Proteomes" id="UP001231189"/>
    </source>
</evidence>
<dbReference type="Gene3D" id="1.25.40.10">
    <property type="entry name" value="Tetratricopeptide repeat domain"/>
    <property type="match status" value="4"/>
</dbReference>
<dbReference type="AlphaFoldDB" id="A0AAD8SN96"/>
<feature type="region of interest" description="Disordered" evidence="4">
    <location>
        <begin position="12"/>
        <end position="41"/>
    </location>
</feature>
<dbReference type="PANTHER" id="PTHR47926">
    <property type="entry name" value="PENTATRICOPEPTIDE REPEAT-CONTAINING PROTEIN"/>
    <property type="match status" value="1"/>
</dbReference>
<dbReference type="FunFam" id="1.25.40.10:FF:001836">
    <property type="entry name" value="Os03g0852700 protein"/>
    <property type="match status" value="1"/>
</dbReference>
<evidence type="ECO:0000256" key="2">
    <source>
        <dbReference type="ARBA" id="ARBA00022946"/>
    </source>
</evidence>
<keyword evidence="6" id="KW-1185">Reference proteome</keyword>
<evidence type="ECO:0008006" key="7">
    <source>
        <dbReference type="Google" id="ProtNLM"/>
    </source>
</evidence>
<evidence type="ECO:0000256" key="3">
    <source>
        <dbReference type="PROSITE-ProRule" id="PRU00708"/>
    </source>
</evidence>
<dbReference type="InterPro" id="IPR002885">
    <property type="entry name" value="PPR_rpt"/>
</dbReference>
<proteinExistence type="predicted"/>
<feature type="repeat" description="PPR" evidence="3">
    <location>
        <begin position="365"/>
        <end position="395"/>
    </location>
</feature>
<evidence type="ECO:0000313" key="5">
    <source>
        <dbReference type="EMBL" id="KAK1661408.1"/>
    </source>
</evidence>
<dbReference type="InterPro" id="IPR011990">
    <property type="entry name" value="TPR-like_helical_dom_sf"/>
</dbReference>
<dbReference type="PANTHER" id="PTHR47926:SF515">
    <property type="entry name" value="UMP-CMP KINASE"/>
    <property type="match status" value="1"/>
</dbReference>
<dbReference type="FunFam" id="1.25.40.10:FF:001788">
    <property type="entry name" value="Pentatricopeptide repeat-containing protein At4g25270, chloroplastic"/>
    <property type="match status" value="1"/>
</dbReference>
<name>A0AAD8SN96_LOLMU</name>
<dbReference type="Pfam" id="PF01535">
    <property type="entry name" value="PPR"/>
    <property type="match status" value="6"/>
</dbReference>
<dbReference type="PROSITE" id="PS51375">
    <property type="entry name" value="PPR"/>
    <property type="match status" value="3"/>
</dbReference>
<gene>
    <name evidence="5" type="ORF">QYE76_049567</name>
</gene>
<dbReference type="GO" id="GO:0003723">
    <property type="term" value="F:RNA binding"/>
    <property type="evidence" value="ECO:0007669"/>
    <property type="project" value="InterPro"/>
</dbReference>
<dbReference type="Proteomes" id="UP001231189">
    <property type="component" value="Unassembled WGS sequence"/>
</dbReference>
<protein>
    <recommendedName>
        <fullName evidence="7">Pentatricopeptide repeat-containing protein</fullName>
    </recommendedName>
</protein>
<dbReference type="InterPro" id="IPR046960">
    <property type="entry name" value="PPR_At4g14850-like_plant"/>
</dbReference>
<sequence length="551" mass="61737">MALATIATQVASGALPRRRRRRAPATTTRFTPLLPTPPPPPATLDSVLSDLESYPHLLTPSLLRPLLAALPLHPSPRRRLAALRGLLPESLLRRNPDLALRLLHLHASLGLLAYAHHIFDHLLPARARRERAFPWNCLVAGYAHLGRHDDALALYLQMDEEGAPRDGFTFASALRACAGLRSAALGRAVHRDAVRAGFASGDDVDVCDALVDMYAQCGHLEMARRVFDAMPGVRDTVSWNIMLAGCLRHGLSTHAMDFCRKMLKEGHMPGSSAVSMMLSLLSDDKQGLAVHAWVIRHALEQQSSVANALIEMYSRKNELGYALWVFKSMAVKDLVSWNAIISALRQDFGILVMFRRMVDSGVQPDETTFAVVLSGCENLGLVEDGTRLFSEMESKFIIQPTLEHYVSVVNMLGKAGMVNEAYEFMSKRTHLSSEPRVLMALLHACSVHGNVRIGEIAAKKLFDLEPDNVRNFATLMEMYKNTGRLEEVERMMRDKGMCFLPIPKDEQRCLYMWMLDEKCKMRSCDAMERRRMDDDKALLKEIIRAESLPRM</sequence>
<keyword evidence="2" id="KW-0809">Transit peptide</keyword>
<dbReference type="EMBL" id="JAUUTY010000003">
    <property type="protein sequence ID" value="KAK1661408.1"/>
    <property type="molecule type" value="Genomic_DNA"/>
</dbReference>
<keyword evidence="1" id="KW-0677">Repeat</keyword>
<feature type="repeat" description="PPR" evidence="3">
    <location>
        <begin position="235"/>
        <end position="269"/>
    </location>
</feature>
<accession>A0AAD8SN96</accession>
<comment type="caution">
    <text evidence="5">The sequence shown here is derived from an EMBL/GenBank/DDBJ whole genome shotgun (WGS) entry which is preliminary data.</text>
</comment>
<dbReference type="GO" id="GO:0009451">
    <property type="term" value="P:RNA modification"/>
    <property type="evidence" value="ECO:0007669"/>
    <property type="project" value="InterPro"/>
</dbReference>
<feature type="compositionally biased region" description="Low complexity" evidence="4">
    <location>
        <begin position="24"/>
        <end position="33"/>
    </location>
</feature>
<evidence type="ECO:0000256" key="4">
    <source>
        <dbReference type="SAM" id="MobiDB-lite"/>
    </source>
</evidence>
<organism evidence="5 6">
    <name type="scientific">Lolium multiflorum</name>
    <name type="common">Italian ryegrass</name>
    <name type="synonym">Lolium perenne subsp. multiflorum</name>
    <dbReference type="NCBI Taxonomy" id="4521"/>
    <lineage>
        <taxon>Eukaryota</taxon>
        <taxon>Viridiplantae</taxon>
        <taxon>Streptophyta</taxon>
        <taxon>Embryophyta</taxon>
        <taxon>Tracheophyta</taxon>
        <taxon>Spermatophyta</taxon>
        <taxon>Magnoliopsida</taxon>
        <taxon>Liliopsida</taxon>
        <taxon>Poales</taxon>
        <taxon>Poaceae</taxon>
        <taxon>BOP clade</taxon>
        <taxon>Pooideae</taxon>
        <taxon>Poodae</taxon>
        <taxon>Poeae</taxon>
        <taxon>Poeae Chloroplast Group 2 (Poeae type)</taxon>
        <taxon>Loliodinae</taxon>
        <taxon>Loliinae</taxon>
        <taxon>Lolium</taxon>
    </lineage>
</organism>
<evidence type="ECO:0000256" key="1">
    <source>
        <dbReference type="ARBA" id="ARBA00022737"/>
    </source>
</evidence>